<dbReference type="GO" id="GO:0016020">
    <property type="term" value="C:membrane"/>
    <property type="evidence" value="ECO:0007669"/>
    <property type="project" value="TreeGrafter"/>
</dbReference>
<evidence type="ECO:0000259" key="1">
    <source>
        <dbReference type="Pfam" id="PF12697"/>
    </source>
</evidence>
<evidence type="ECO:0000313" key="3">
    <source>
        <dbReference type="Proteomes" id="UP000199025"/>
    </source>
</evidence>
<gene>
    <name evidence="2" type="ORF">SAMN05421835_10258</name>
</gene>
<feature type="domain" description="AB hydrolase-1" evidence="1">
    <location>
        <begin position="53"/>
        <end position="264"/>
    </location>
</feature>
<evidence type="ECO:0000313" key="2">
    <source>
        <dbReference type="EMBL" id="SFI88635.1"/>
    </source>
</evidence>
<dbReference type="Proteomes" id="UP000199025">
    <property type="component" value="Unassembled WGS sequence"/>
</dbReference>
<dbReference type="AlphaFoldDB" id="A0A1I3LVU5"/>
<dbReference type="Pfam" id="PF12697">
    <property type="entry name" value="Abhydrolase_6"/>
    <property type="match status" value="1"/>
</dbReference>
<dbReference type="InterPro" id="IPR029058">
    <property type="entry name" value="AB_hydrolase_fold"/>
</dbReference>
<dbReference type="EMBL" id="FORP01000002">
    <property type="protein sequence ID" value="SFI88635.1"/>
    <property type="molecule type" value="Genomic_DNA"/>
</dbReference>
<name>A0A1I3LVU5_9PSEU</name>
<proteinExistence type="predicted"/>
<dbReference type="PANTHER" id="PTHR43798:SF33">
    <property type="entry name" value="HYDROLASE, PUTATIVE (AFU_ORTHOLOGUE AFUA_2G14860)-RELATED"/>
    <property type="match status" value="1"/>
</dbReference>
<organism evidence="2 3">
    <name type="scientific">Amycolatopsis sacchari</name>
    <dbReference type="NCBI Taxonomy" id="115433"/>
    <lineage>
        <taxon>Bacteria</taxon>
        <taxon>Bacillati</taxon>
        <taxon>Actinomycetota</taxon>
        <taxon>Actinomycetes</taxon>
        <taxon>Pseudonocardiales</taxon>
        <taxon>Pseudonocardiaceae</taxon>
        <taxon>Amycolatopsis</taxon>
    </lineage>
</organism>
<dbReference type="Gene3D" id="3.40.50.1820">
    <property type="entry name" value="alpha/beta hydrolase"/>
    <property type="match status" value="1"/>
</dbReference>
<dbReference type="SUPFAM" id="SSF53474">
    <property type="entry name" value="alpha/beta-Hydrolases"/>
    <property type="match status" value="1"/>
</dbReference>
<dbReference type="PANTHER" id="PTHR43798">
    <property type="entry name" value="MONOACYLGLYCEROL LIPASE"/>
    <property type="match status" value="1"/>
</dbReference>
<dbReference type="InterPro" id="IPR050266">
    <property type="entry name" value="AB_hydrolase_sf"/>
</dbReference>
<dbReference type="RefSeq" id="WP_091504409.1">
    <property type="nucleotide sequence ID" value="NZ_CBDRCA010000021.1"/>
</dbReference>
<keyword evidence="3" id="KW-1185">Reference proteome</keyword>
<dbReference type="OrthoDB" id="5513277at2"/>
<dbReference type="GO" id="GO:0003824">
    <property type="term" value="F:catalytic activity"/>
    <property type="evidence" value="ECO:0007669"/>
    <property type="project" value="UniProtKB-ARBA"/>
</dbReference>
<dbReference type="STRING" id="115433.SAMN05421835_10258"/>
<sequence length="275" mass="30157">MNISGFPDERSRRRYLEVYDSLLDWPLPAEDRTVETRHGSTYVRYSAGDGLPLVLLHGFAVTSLSWQPFVAGLKRPVYAIDSLGEPGRSVQTAPLRDAAEAAEWLADVFTGLGLWELQLVGMSRGGWLALNQALKRPDGIVGVTAIEPACLAPMGFRQYRWMAAGLALALAPRAIRRRFEGSARYGVYVDPLCRPLVLAQAKHRTKVVMPKALTDEEWRSLRVPVDIVLGALSPLHDAEREKRRIQALNPEITVEVVPGAGHGPDVMVSGSPTSG</sequence>
<reference evidence="2 3" key="1">
    <citation type="submission" date="2016-10" db="EMBL/GenBank/DDBJ databases">
        <authorList>
            <person name="de Groot N.N."/>
        </authorList>
    </citation>
    <scope>NUCLEOTIDE SEQUENCE [LARGE SCALE GENOMIC DNA]</scope>
    <source>
        <strain evidence="2 3">DSM 44468</strain>
    </source>
</reference>
<dbReference type="InterPro" id="IPR000073">
    <property type="entry name" value="AB_hydrolase_1"/>
</dbReference>
<accession>A0A1I3LVU5</accession>
<protein>
    <submittedName>
        <fullName evidence="2">Pimeloyl-ACP methyl ester carboxylesterase</fullName>
    </submittedName>
</protein>